<sequence length="241" mass="28260">MRRWWSTLFPLSKPCWFCSTPIRSLPFACIWKQICFTCQEHFMRINGSVCQKCGRPMVEEENPACLDCSQIDSSTFTPNRSVVLYQGQAKKIIQIFKYRGQERLAVPLGRWMAEVCFQYYRSVPFSLITYVPLHENRLKQRGFNQAELLAQVMGRQLRLPVQKLLIRRRETSSQSQRSRKERLQALQHAFILNEEFDSTWLSRQCVLLVDDVYTTGSTLRECVKPLSEIGVKQVYTITFAR</sequence>
<dbReference type="OrthoDB" id="9779910at2"/>
<dbReference type="Proteomes" id="UP000251213">
    <property type="component" value="Unassembled WGS sequence"/>
</dbReference>
<organism evidence="3 4">
    <name type="scientific">Thermoflavimicrobium daqui</name>
    <dbReference type="NCBI Taxonomy" id="2137476"/>
    <lineage>
        <taxon>Bacteria</taxon>
        <taxon>Bacillati</taxon>
        <taxon>Bacillota</taxon>
        <taxon>Bacilli</taxon>
        <taxon>Bacillales</taxon>
        <taxon>Thermoactinomycetaceae</taxon>
        <taxon>Thermoflavimicrobium</taxon>
    </lineage>
</organism>
<dbReference type="CDD" id="cd06223">
    <property type="entry name" value="PRTases_typeI"/>
    <property type="match status" value="1"/>
</dbReference>
<feature type="domain" description="Phosphoribosyltransferase" evidence="2">
    <location>
        <begin position="147"/>
        <end position="240"/>
    </location>
</feature>
<dbReference type="InterPro" id="IPR000836">
    <property type="entry name" value="PRTase_dom"/>
</dbReference>
<evidence type="ECO:0000259" key="2">
    <source>
        <dbReference type="Pfam" id="PF00156"/>
    </source>
</evidence>
<gene>
    <name evidence="3" type="ORF">DL897_09595</name>
</gene>
<evidence type="ECO:0000256" key="1">
    <source>
        <dbReference type="ARBA" id="ARBA00008007"/>
    </source>
</evidence>
<dbReference type="PANTHER" id="PTHR47505">
    <property type="entry name" value="DNA UTILIZATION PROTEIN YHGH"/>
    <property type="match status" value="1"/>
</dbReference>
<dbReference type="AlphaFoldDB" id="A0A364K5J4"/>
<dbReference type="RefSeq" id="WP_113658922.1">
    <property type="nucleotide sequence ID" value="NZ_KZ845666.1"/>
</dbReference>
<dbReference type="PANTHER" id="PTHR47505:SF1">
    <property type="entry name" value="DNA UTILIZATION PROTEIN YHGH"/>
    <property type="match status" value="1"/>
</dbReference>
<dbReference type="InterPro" id="IPR029057">
    <property type="entry name" value="PRTase-like"/>
</dbReference>
<keyword evidence="4" id="KW-1185">Reference proteome</keyword>
<reference evidence="3 4" key="1">
    <citation type="submission" date="2018-06" db="EMBL/GenBank/DDBJ databases">
        <title>Thermoflavimicrobium daqus sp. nov., a thermophilic microbe isolated from Moutai-flavour Daqu.</title>
        <authorList>
            <person name="Wang X."/>
            <person name="Zhou H."/>
        </authorList>
    </citation>
    <scope>NUCLEOTIDE SEQUENCE [LARGE SCALE GENOMIC DNA]</scope>
    <source>
        <strain evidence="3 4">FBKL4.011</strain>
    </source>
</reference>
<comment type="caution">
    <text evidence="3">The sequence shown here is derived from an EMBL/GenBank/DDBJ whole genome shotgun (WGS) entry which is preliminary data.</text>
</comment>
<protein>
    <recommendedName>
        <fullName evidence="2">Phosphoribosyltransferase domain-containing protein</fullName>
    </recommendedName>
</protein>
<name>A0A364K5J4_9BACL</name>
<proteinExistence type="inferred from homology"/>
<evidence type="ECO:0000313" key="4">
    <source>
        <dbReference type="Proteomes" id="UP000251213"/>
    </source>
</evidence>
<dbReference type="InterPro" id="IPR051910">
    <property type="entry name" value="ComF/GntX_DNA_util-trans"/>
</dbReference>
<evidence type="ECO:0000313" key="3">
    <source>
        <dbReference type="EMBL" id="RAL24551.1"/>
    </source>
</evidence>
<comment type="similarity">
    <text evidence="1">Belongs to the ComF/GntX family.</text>
</comment>
<reference evidence="3 4" key="2">
    <citation type="submission" date="2018-06" db="EMBL/GenBank/DDBJ databases">
        <authorList>
            <person name="Zhirakovskaya E."/>
        </authorList>
    </citation>
    <scope>NUCLEOTIDE SEQUENCE [LARGE SCALE GENOMIC DNA]</scope>
    <source>
        <strain evidence="3 4">FBKL4.011</strain>
    </source>
</reference>
<dbReference type="Gene3D" id="3.40.50.2020">
    <property type="match status" value="1"/>
</dbReference>
<accession>A0A364K5J4</accession>
<dbReference type="EMBL" id="QJKK01000004">
    <property type="protein sequence ID" value="RAL24551.1"/>
    <property type="molecule type" value="Genomic_DNA"/>
</dbReference>
<dbReference type="Pfam" id="PF00156">
    <property type="entry name" value="Pribosyltran"/>
    <property type="match status" value="1"/>
</dbReference>
<dbReference type="SUPFAM" id="SSF53271">
    <property type="entry name" value="PRTase-like"/>
    <property type="match status" value="1"/>
</dbReference>